<dbReference type="CDD" id="cd05239">
    <property type="entry name" value="GDP_FS_SDR_e"/>
    <property type="match status" value="1"/>
</dbReference>
<dbReference type="STRING" id="525897.Dbac_2560"/>
<dbReference type="Pfam" id="PF01370">
    <property type="entry name" value="Epimerase"/>
    <property type="match status" value="1"/>
</dbReference>
<evidence type="ECO:0000259" key="6">
    <source>
        <dbReference type="Pfam" id="PF01370"/>
    </source>
</evidence>
<feature type="site" description="Important for catalytic activity" evidence="5">
    <location>
        <position position="122"/>
    </location>
</feature>
<dbReference type="GO" id="GO:0050577">
    <property type="term" value="F:GDP-L-fucose synthase activity"/>
    <property type="evidence" value="ECO:0007669"/>
    <property type="project" value="UniProtKB-UniRule"/>
</dbReference>
<feature type="binding site" evidence="5">
    <location>
        <position position="222"/>
    </location>
    <ligand>
        <name>substrate</name>
    </ligand>
</feature>
<feature type="domain" description="NAD-dependent epimerase/dehydratase" evidence="6">
    <location>
        <begin position="7"/>
        <end position="242"/>
    </location>
</feature>
<dbReference type="OrthoDB" id="9811425at2"/>
<organism evidence="7 8">
    <name type="scientific">Desulfomicrobium baculatum (strain DSM 4028 / VKM B-1378 / X)</name>
    <name type="common">Desulfovibrio baculatus</name>
    <dbReference type="NCBI Taxonomy" id="525897"/>
    <lineage>
        <taxon>Bacteria</taxon>
        <taxon>Pseudomonadati</taxon>
        <taxon>Thermodesulfobacteriota</taxon>
        <taxon>Desulfovibrionia</taxon>
        <taxon>Desulfovibrionales</taxon>
        <taxon>Desulfomicrobiaceae</taxon>
        <taxon>Desulfomicrobium</taxon>
    </lineage>
</organism>
<dbReference type="GO" id="GO:0042351">
    <property type="term" value="P:'de novo' GDP-L-fucose biosynthetic process"/>
    <property type="evidence" value="ECO:0007669"/>
    <property type="project" value="UniProtKB-UniRule"/>
</dbReference>
<dbReference type="Proteomes" id="UP000002216">
    <property type="component" value="Chromosome"/>
</dbReference>
<sequence>MKITDKILIAGAAGMVGSAIIRALLAQGFQNIVGTIHNAAPDFGGRVRLEMLDLLDQAAVRDFFKVERPDHVFLAAAKVGGIHANNTYPASFIHDNLVIQSNVIHSAYESGVDRLLFLGSSCIYPKLAPQPMREEHLLTGPLEPTNEPYALAKIAGIKMCESYNRQYGTKFVAVMPTNLYGPGDNFHPVNSHVLPALIRRFHEAKESGVEEVVVWGTGNARREFLHVDDMAQACLFVLNLEDAVFERELLSYPNPCFVNVGCGVDVSILELAETVARIVGYDGKLFFDAEKPEGTPKKLLDASRLTGLGWKAEIGLEEGVGGAYRWFLENEGTRQ</sequence>
<feature type="binding site" evidence="5">
    <location>
        <begin position="11"/>
        <end position="17"/>
    </location>
    <ligand>
        <name>NADP(+)</name>
        <dbReference type="ChEBI" id="CHEBI:58349"/>
    </ligand>
</feature>
<keyword evidence="5" id="KW-0511">Multifunctional enzyme</keyword>
<dbReference type="EMBL" id="CP001629">
    <property type="protein sequence ID" value="ACU90637.1"/>
    <property type="molecule type" value="Genomic_DNA"/>
</dbReference>
<keyword evidence="4 5" id="KW-0413">Isomerase</keyword>
<dbReference type="GO" id="GO:0070401">
    <property type="term" value="F:NADP+ binding"/>
    <property type="evidence" value="ECO:0007669"/>
    <property type="project" value="UniProtKB-UniRule"/>
</dbReference>
<keyword evidence="8" id="KW-1185">Reference proteome</keyword>
<evidence type="ECO:0000256" key="5">
    <source>
        <dbReference type="HAMAP-Rule" id="MF_00956"/>
    </source>
</evidence>
<dbReference type="eggNOG" id="COG0451">
    <property type="taxonomic scope" value="Bacteria"/>
</dbReference>
<evidence type="ECO:0000256" key="1">
    <source>
        <dbReference type="ARBA" id="ARBA00005959"/>
    </source>
</evidence>
<dbReference type="RefSeq" id="WP_015774726.1">
    <property type="nucleotide sequence ID" value="NC_013173.1"/>
</dbReference>
<gene>
    <name evidence="5" type="primary">fcl</name>
    <name evidence="7" type="ordered locus">Dbac_2560</name>
</gene>
<protein>
    <recommendedName>
        <fullName evidence="5">GDP-L-fucose synthase</fullName>
        <ecNumber evidence="5">1.1.1.271</ecNumber>
    </recommendedName>
    <alternativeName>
        <fullName evidence="5">GDP-4-keto-6-deoxy-D-mannose-3,5-epimerase-4-reductase</fullName>
    </alternativeName>
</protein>
<dbReference type="InterPro" id="IPR001509">
    <property type="entry name" value="Epimerase_deHydtase"/>
</dbReference>
<feature type="binding site" evidence="5">
    <location>
        <position position="200"/>
    </location>
    <ligand>
        <name>substrate</name>
    </ligand>
</feature>
<dbReference type="AlphaFoldDB" id="C7LS89"/>
<dbReference type="InterPro" id="IPR028614">
    <property type="entry name" value="GDP_fucose/colitose_synth"/>
</dbReference>
<comment type="function">
    <text evidence="5">Catalyzes the two-step NADP-dependent conversion of GDP-4-dehydro-6-deoxy-D-mannose to GDP-fucose, involving an epimerase and a reductase reaction.</text>
</comment>
<feature type="active site" description="Proton donor/acceptor" evidence="5">
    <location>
        <position position="149"/>
    </location>
</feature>
<evidence type="ECO:0000256" key="3">
    <source>
        <dbReference type="ARBA" id="ARBA00023002"/>
    </source>
</evidence>
<feature type="binding site" evidence="5">
    <location>
        <position position="293"/>
    </location>
    <ligand>
        <name>substrate</name>
    </ligand>
</feature>
<keyword evidence="3 5" id="KW-0560">Oxidoreductase</keyword>
<comment type="similarity">
    <text evidence="1 5">Belongs to the NAD(P)-dependent epimerase/dehydratase family. Fucose synthase subfamily.</text>
</comment>
<dbReference type="SUPFAM" id="SSF51735">
    <property type="entry name" value="NAD(P)-binding Rossmann-fold domains"/>
    <property type="match status" value="1"/>
</dbReference>
<comment type="pathway">
    <text evidence="5">Nucleotide-sugar biosynthesis; GDP-L-fucose biosynthesis via de novo pathway; GDP-L-fucose from GDP-alpha-D-mannose: step 2/2.</text>
</comment>
<dbReference type="UniPathway" id="UPA00128">
    <property type="reaction ID" value="UER00191"/>
</dbReference>
<dbReference type="GO" id="GO:0016853">
    <property type="term" value="F:isomerase activity"/>
    <property type="evidence" value="ECO:0007669"/>
    <property type="project" value="UniProtKB-KW"/>
</dbReference>
<dbReference type="Gene3D" id="3.90.25.10">
    <property type="entry name" value="UDP-galactose 4-epimerase, domain 1"/>
    <property type="match status" value="1"/>
</dbReference>
<feature type="site" description="Important for catalytic activity" evidence="5">
    <location>
        <position position="120"/>
    </location>
</feature>
<evidence type="ECO:0000313" key="7">
    <source>
        <dbReference type="EMBL" id="ACU90637.1"/>
    </source>
</evidence>
<dbReference type="Gene3D" id="3.40.50.720">
    <property type="entry name" value="NAD(P)-binding Rossmann-like Domain"/>
    <property type="match status" value="1"/>
</dbReference>
<feature type="binding site" evidence="5">
    <location>
        <begin position="176"/>
        <end position="179"/>
    </location>
    <ligand>
        <name>NADP(+)</name>
        <dbReference type="ChEBI" id="CHEBI:58349"/>
    </ligand>
</feature>
<feature type="binding site" evidence="5">
    <location>
        <position position="192"/>
    </location>
    <ligand>
        <name>NADP(+)</name>
        <dbReference type="ChEBI" id="CHEBI:58349"/>
    </ligand>
</feature>
<dbReference type="KEGG" id="dba:Dbac_2560"/>
<dbReference type="PANTHER" id="PTHR43238">
    <property type="entry name" value="GDP-L-FUCOSE SYNTHASE"/>
    <property type="match status" value="1"/>
</dbReference>
<dbReference type="PANTHER" id="PTHR43238:SF1">
    <property type="entry name" value="GDP-L-FUCOSE SYNTHASE"/>
    <property type="match status" value="1"/>
</dbReference>
<dbReference type="HAMAP" id="MF_00956">
    <property type="entry name" value="GDP_fucose_synth"/>
    <property type="match status" value="1"/>
</dbReference>
<evidence type="ECO:0000256" key="2">
    <source>
        <dbReference type="ARBA" id="ARBA00022857"/>
    </source>
</evidence>
<reference evidence="7 8" key="1">
    <citation type="journal article" date="2009" name="Stand. Genomic Sci.">
        <title>Complete genome sequence of Desulfomicrobium baculatum type strain (X).</title>
        <authorList>
            <person name="Copeland A."/>
            <person name="Spring S."/>
            <person name="Goker M."/>
            <person name="Schneider S."/>
            <person name="Lapidus A."/>
            <person name="Del Rio T.G."/>
            <person name="Tice H."/>
            <person name="Cheng J.F."/>
            <person name="Chen F."/>
            <person name="Nolan M."/>
            <person name="Bruce D."/>
            <person name="Goodwin L."/>
            <person name="Pitluck S."/>
            <person name="Ivanova N."/>
            <person name="Mavrommatis K."/>
            <person name="Ovchinnikova G."/>
            <person name="Pati A."/>
            <person name="Chen A."/>
            <person name="Palaniappan K."/>
            <person name="Land M."/>
            <person name="Hauser L."/>
            <person name="Chang Y.J."/>
            <person name="Jeffries C.C."/>
            <person name="Meincke L."/>
            <person name="Sims D."/>
            <person name="Brettin T."/>
            <person name="Detter J.C."/>
            <person name="Han C."/>
            <person name="Chain P."/>
            <person name="Bristow J."/>
            <person name="Eisen J.A."/>
            <person name="Markowitz V."/>
            <person name="Hugenholtz P."/>
            <person name="Kyrpides N.C."/>
            <person name="Klenk H.P."/>
            <person name="Lucas S."/>
        </authorList>
    </citation>
    <scope>NUCLEOTIDE SEQUENCE [LARGE SCALE GENOMIC DNA]</scope>
    <source>
        <strain evidence="8">DSM 4028 / VKM B-1378 / X</strain>
    </source>
</reference>
<dbReference type="EC" id="1.1.1.271" evidence="5"/>
<feature type="binding site" evidence="5">
    <location>
        <position position="215"/>
    </location>
    <ligand>
        <name>substrate</name>
    </ligand>
</feature>
<feature type="binding site" evidence="5">
    <location>
        <position position="153"/>
    </location>
    <ligand>
        <name>NADP(+)</name>
        <dbReference type="ChEBI" id="CHEBI:58349"/>
    </ligand>
</feature>
<accession>C7LS89</accession>
<comment type="catalytic activity">
    <reaction evidence="5">
        <text>GDP-beta-L-fucose + NADP(+) = GDP-4-dehydro-alpha-D-rhamnose + NADPH + H(+)</text>
        <dbReference type="Rhea" id="RHEA:18885"/>
        <dbReference type="ChEBI" id="CHEBI:15378"/>
        <dbReference type="ChEBI" id="CHEBI:57273"/>
        <dbReference type="ChEBI" id="CHEBI:57783"/>
        <dbReference type="ChEBI" id="CHEBI:57964"/>
        <dbReference type="ChEBI" id="CHEBI:58349"/>
        <dbReference type="EC" id="1.1.1.271"/>
    </reaction>
</comment>
<dbReference type="HOGENOM" id="CLU_007383_18_0_7"/>
<proteinExistence type="inferred from homology"/>
<name>C7LS89_DESBD</name>
<evidence type="ECO:0000256" key="4">
    <source>
        <dbReference type="ARBA" id="ARBA00023235"/>
    </source>
</evidence>
<keyword evidence="2 5" id="KW-0521">NADP</keyword>
<dbReference type="InterPro" id="IPR036291">
    <property type="entry name" value="NAD(P)-bd_dom_sf"/>
</dbReference>
<evidence type="ECO:0000313" key="8">
    <source>
        <dbReference type="Proteomes" id="UP000002216"/>
    </source>
</evidence>
<feature type="binding site" evidence="5">
    <location>
        <begin position="118"/>
        <end position="121"/>
    </location>
    <ligand>
        <name>NADP(+)</name>
        <dbReference type="ChEBI" id="CHEBI:58349"/>
    </ligand>
</feature>